<evidence type="ECO:0000313" key="3">
    <source>
        <dbReference type="Proteomes" id="UP001191082"/>
    </source>
</evidence>
<protein>
    <submittedName>
        <fullName evidence="2">Energy transducer TonB</fullName>
    </submittedName>
</protein>
<feature type="compositionally biased region" description="Low complexity" evidence="1">
    <location>
        <begin position="200"/>
        <end position="210"/>
    </location>
</feature>
<reference evidence="2 3" key="1">
    <citation type="submission" date="2019-05" db="EMBL/GenBank/DDBJ databases">
        <title>Marivita sp. nov. isolated from sea sediment.</title>
        <authorList>
            <person name="Kim W."/>
        </authorList>
    </citation>
    <scope>NUCLEOTIDE SEQUENCE [LARGE SCALE GENOMIC DNA]</scope>
    <source>
        <strain evidence="2 3">CAU 1492</strain>
    </source>
</reference>
<feature type="compositionally biased region" description="Pro residues" evidence="1">
    <location>
        <begin position="221"/>
        <end position="241"/>
    </location>
</feature>
<accession>A0ABY2X875</accession>
<dbReference type="EMBL" id="VCPC01000002">
    <property type="protein sequence ID" value="TMV12582.1"/>
    <property type="molecule type" value="Genomic_DNA"/>
</dbReference>
<gene>
    <name evidence="2" type="ORF">FGK64_07145</name>
</gene>
<organism evidence="2 3">
    <name type="scientific">Arenibacterium halophilum</name>
    <dbReference type="NCBI Taxonomy" id="2583821"/>
    <lineage>
        <taxon>Bacteria</taxon>
        <taxon>Pseudomonadati</taxon>
        <taxon>Pseudomonadota</taxon>
        <taxon>Alphaproteobacteria</taxon>
        <taxon>Rhodobacterales</taxon>
        <taxon>Paracoccaceae</taxon>
        <taxon>Arenibacterium</taxon>
    </lineage>
</organism>
<dbReference type="RefSeq" id="WP_138864245.1">
    <property type="nucleotide sequence ID" value="NZ_VCPC01000002.1"/>
</dbReference>
<feature type="compositionally biased region" description="Pro residues" evidence="1">
    <location>
        <begin position="64"/>
        <end position="107"/>
    </location>
</feature>
<sequence>MQTGTKISLGAHGALILFVLFGPVLKGDPPPVEVAEVSILSSEQFAALTSQSAQAEVEGAPEVQPEPEPAPEPAPQPDPAPEPEPQPEPQPQPEPAPEPEPETPPAPEVTEQVPEPTPDAPEVIQAPAPPREDATPPQVDRVAPEVVAPPPPDARPDVVETPQVSPDPGEAPPQEPQEATAPEQATDRIRPEPVPDPVIAALAPPASRRPPSARPDRPQPTAAPAPTPAQIPTPTPEPTPEPQQTETPTPAPAPAETRDAVADALAEALGGATQAPAGPPLSAGEKEAMRVAVSQCWNVGSLSSAAMATTVVVAVDMGQDGMPDANSIRLLSSSGGDDSSARQAFEAARRAIIRCARGGYALPAEKYAHWREIEMTFNPERMRIR</sequence>
<feature type="region of interest" description="Disordered" evidence="1">
    <location>
        <begin position="47"/>
        <end position="257"/>
    </location>
</feature>
<dbReference type="Proteomes" id="UP001191082">
    <property type="component" value="Unassembled WGS sequence"/>
</dbReference>
<comment type="caution">
    <text evidence="2">The sequence shown here is derived from an EMBL/GenBank/DDBJ whole genome shotgun (WGS) entry which is preliminary data.</text>
</comment>
<dbReference type="Gene3D" id="3.30.1150.10">
    <property type="match status" value="1"/>
</dbReference>
<name>A0ABY2X875_9RHOB</name>
<keyword evidence="3" id="KW-1185">Reference proteome</keyword>
<evidence type="ECO:0000256" key="1">
    <source>
        <dbReference type="SAM" id="MobiDB-lite"/>
    </source>
</evidence>
<proteinExistence type="predicted"/>
<evidence type="ECO:0000313" key="2">
    <source>
        <dbReference type="EMBL" id="TMV12582.1"/>
    </source>
</evidence>